<accession>A0A858RED2</accession>
<gene>
    <name evidence="2" type="ORF">HHL09_06560</name>
</gene>
<feature type="region of interest" description="Disordered" evidence="1">
    <location>
        <begin position="27"/>
        <end position="59"/>
    </location>
</feature>
<name>A0A858RED2_9BACT</name>
<evidence type="ECO:0000313" key="3">
    <source>
        <dbReference type="Proteomes" id="UP000501812"/>
    </source>
</evidence>
<organism evidence="2 3">
    <name type="scientific">Luteolibacter luteus</name>
    <dbReference type="NCBI Taxonomy" id="2728835"/>
    <lineage>
        <taxon>Bacteria</taxon>
        <taxon>Pseudomonadati</taxon>
        <taxon>Verrucomicrobiota</taxon>
        <taxon>Verrucomicrobiia</taxon>
        <taxon>Verrucomicrobiales</taxon>
        <taxon>Verrucomicrobiaceae</taxon>
        <taxon>Luteolibacter</taxon>
    </lineage>
</organism>
<dbReference type="RefSeq" id="WP_169453770.1">
    <property type="nucleotide sequence ID" value="NZ_CP051774.1"/>
</dbReference>
<feature type="compositionally biased region" description="Polar residues" evidence="1">
    <location>
        <begin position="27"/>
        <end position="44"/>
    </location>
</feature>
<keyword evidence="3" id="KW-1185">Reference proteome</keyword>
<proteinExistence type="predicted"/>
<protein>
    <submittedName>
        <fullName evidence="2">Uncharacterized protein</fullName>
    </submittedName>
</protein>
<dbReference type="Proteomes" id="UP000501812">
    <property type="component" value="Chromosome"/>
</dbReference>
<dbReference type="EMBL" id="CP051774">
    <property type="protein sequence ID" value="QJE95456.1"/>
    <property type="molecule type" value="Genomic_DNA"/>
</dbReference>
<dbReference type="KEGG" id="luo:HHL09_06560"/>
<evidence type="ECO:0000313" key="2">
    <source>
        <dbReference type="EMBL" id="QJE95456.1"/>
    </source>
</evidence>
<reference evidence="2 3" key="1">
    <citation type="submission" date="2020-04" db="EMBL/GenBank/DDBJ databases">
        <title>Luteolibacter sp. G-1-1-1 isolated from soil.</title>
        <authorList>
            <person name="Dahal R.H."/>
        </authorList>
    </citation>
    <scope>NUCLEOTIDE SEQUENCE [LARGE SCALE GENOMIC DNA]</scope>
    <source>
        <strain evidence="2 3">G-1-1-1</strain>
    </source>
</reference>
<evidence type="ECO:0000256" key="1">
    <source>
        <dbReference type="SAM" id="MobiDB-lite"/>
    </source>
</evidence>
<dbReference type="AlphaFoldDB" id="A0A858RED2"/>
<sequence length="411" mass="44891">MPHQKLHLPLVILTGLAAGWFLGSGSSNRAGDSSQTTSATNPSSKRPLAPETPDQTPPHNFAAYKESIARPLVEEEATAAVERMSSQELRTVLLDSPAYEWQDSSPEKYLRKIAVKAAAKELVRREGLAAVTWAQGTEKMQAWLYVLAAFSALDPAAALPHVREFNKHHNDPNTGIGYTFSTAARNAAALRGAKELLEAQQISDSYDAGNLYELAPDFDFAAYFAKCPKPVEADDLMKSWAAADPDAAAKAVVERFHTGPPDESLMGQAHRGYATIHGETAAAEWSTAILAKLSPDHREHGLRSLTREISPSRAAAIVTVLSDPEDRSFFIQQVMAAGPRADGDAPLAAFQALETEEARVQTMIDAVKATRPETWQNPDSRAYHTKRMETLLEELRVSDQGKQQWRAALPE</sequence>